<evidence type="ECO:0000256" key="5">
    <source>
        <dbReference type="ARBA" id="ARBA00022927"/>
    </source>
</evidence>
<comment type="function">
    <text evidence="9">Part of the twin-arginine translocation (Tat) system that transports large folded proteins containing a characteristic twin-arginine motif in their signal peptide across membranes. Together with TatC, TatB is part of a receptor directly interacting with Tat signal peptides. TatB may form an oligomeric binding site that transiently accommodates folded Tat precursor proteins before their translocation.</text>
</comment>
<feature type="compositionally biased region" description="Polar residues" evidence="10">
    <location>
        <begin position="170"/>
        <end position="180"/>
    </location>
</feature>
<name>A0A1G6UFZ9_9GAMM</name>
<sequence length="195" mass="20522">MFDLSIAEIGVIGVVALLVLGPERLPKAARTLGFYVRKARQSWFAVRSEFERELAAEELKRSLKLDEMQATLQDTAKELRSDVASAGVVLGAAAAEAQSSVQAVTGADPLPAALTQSVAQDASAGALNDAFDDQGLTPEEIARQSEPESPLPADLLEEPQPTEEARAGQLSDSQVLTPSTPAGDDGAADQRPGRE</sequence>
<dbReference type="Proteomes" id="UP000199603">
    <property type="component" value="Unassembled WGS sequence"/>
</dbReference>
<comment type="similarity">
    <text evidence="9">Belongs to the TatB family.</text>
</comment>
<dbReference type="PANTHER" id="PTHR33162:SF1">
    <property type="entry name" value="SEC-INDEPENDENT PROTEIN TRANSLOCASE PROTEIN TATA, CHLOROPLASTIC"/>
    <property type="match status" value="1"/>
</dbReference>
<keyword evidence="8 9" id="KW-0472">Membrane</keyword>
<evidence type="ECO:0000256" key="10">
    <source>
        <dbReference type="SAM" id="MobiDB-lite"/>
    </source>
</evidence>
<evidence type="ECO:0000313" key="11">
    <source>
        <dbReference type="EMBL" id="SDD40292.1"/>
    </source>
</evidence>
<protein>
    <recommendedName>
        <fullName evidence="9">Sec-independent protein translocase protein TatB</fullName>
    </recommendedName>
</protein>
<dbReference type="AlphaFoldDB" id="A0A1G6UFZ9"/>
<keyword evidence="5 9" id="KW-0653">Protein transport</keyword>
<dbReference type="PANTHER" id="PTHR33162">
    <property type="entry name" value="SEC-INDEPENDENT PROTEIN TRANSLOCASE PROTEIN TATA, CHLOROPLASTIC"/>
    <property type="match status" value="1"/>
</dbReference>
<dbReference type="InterPro" id="IPR003369">
    <property type="entry name" value="TatA/B/E"/>
</dbReference>
<reference evidence="11 12" key="1">
    <citation type="submission" date="2016-10" db="EMBL/GenBank/DDBJ databases">
        <authorList>
            <person name="de Groot N.N."/>
        </authorList>
    </citation>
    <scope>NUCLEOTIDE SEQUENCE [LARGE SCALE GENOMIC DNA]</scope>
    <source>
        <strain evidence="11 12">DSM 16957</strain>
    </source>
</reference>
<dbReference type="OrthoDB" id="9816005at2"/>
<evidence type="ECO:0000256" key="8">
    <source>
        <dbReference type="ARBA" id="ARBA00023136"/>
    </source>
</evidence>
<accession>A0A1G6UFZ9</accession>
<keyword evidence="7 9" id="KW-0811">Translocation</keyword>
<organism evidence="11 12">
    <name type="scientific">Aquimonas voraii</name>
    <dbReference type="NCBI Taxonomy" id="265719"/>
    <lineage>
        <taxon>Bacteria</taxon>
        <taxon>Pseudomonadati</taxon>
        <taxon>Pseudomonadota</taxon>
        <taxon>Gammaproteobacteria</taxon>
        <taxon>Lysobacterales</taxon>
        <taxon>Lysobacteraceae</taxon>
        <taxon>Aquimonas</taxon>
    </lineage>
</organism>
<dbReference type="NCBIfam" id="TIGR01410">
    <property type="entry name" value="tatB"/>
    <property type="match status" value="1"/>
</dbReference>
<keyword evidence="12" id="KW-1185">Reference proteome</keyword>
<dbReference type="Gene3D" id="1.20.5.3310">
    <property type="match status" value="1"/>
</dbReference>
<evidence type="ECO:0000256" key="7">
    <source>
        <dbReference type="ARBA" id="ARBA00023010"/>
    </source>
</evidence>
<dbReference type="GO" id="GO:0033281">
    <property type="term" value="C:TAT protein transport complex"/>
    <property type="evidence" value="ECO:0007669"/>
    <property type="project" value="UniProtKB-UniRule"/>
</dbReference>
<evidence type="ECO:0000256" key="4">
    <source>
        <dbReference type="ARBA" id="ARBA00022692"/>
    </source>
</evidence>
<keyword evidence="4 9" id="KW-0812">Transmembrane</keyword>
<proteinExistence type="inferred from homology"/>
<dbReference type="Pfam" id="PF02416">
    <property type="entry name" value="TatA_B_E"/>
    <property type="match status" value="1"/>
</dbReference>
<dbReference type="PRINTS" id="PR01506">
    <property type="entry name" value="TATBPROTEIN"/>
</dbReference>
<evidence type="ECO:0000256" key="6">
    <source>
        <dbReference type="ARBA" id="ARBA00022989"/>
    </source>
</evidence>
<dbReference type="EMBL" id="FNAG01000002">
    <property type="protein sequence ID" value="SDD40292.1"/>
    <property type="molecule type" value="Genomic_DNA"/>
</dbReference>
<evidence type="ECO:0000313" key="12">
    <source>
        <dbReference type="Proteomes" id="UP000199603"/>
    </source>
</evidence>
<comment type="subunit">
    <text evidence="9">The Tat system comprises two distinct complexes: a TatABC complex, containing multiple copies of TatA, TatB and TatC subunits, and a separate TatA complex, containing only TatA subunits. Substrates initially bind to the TatABC complex, which probably triggers association of the separate TatA complex to form the active translocon.</text>
</comment>
<evidence type="ECO:0000256" key="3">
    <source>
        <dbReference type="ARBA" id="ARBA00022475"/>
    </source>
</evidence>
<feature type="region of interest" description="Disordered" evidence="10">
    <location>
        <begin position="140"/>
        <end position="195"/>
    </location>
</feature>
<gene>
    <name evidence="9" type="primary">tatB</name>
    <name evidence="11" type="ORF">SAMN04488509_102323</name>
</gene>
<keyword evidence="2 9" id="KW-0813">Transport</keyword>
<dbReference type="HAMAP" id="MF_00237">
    <property type="entry name" value="TatB"/>
    <property type="match status" value="1"/>
</dbReference>
<keyword evidence="3 9" id="KW-1003">Cell membrane</keyword>
<evidence type="ECO:0000256" key="9">
    <source>
        <dbReference type="HAMAP-Rule" id="MF_00237"/>
    </source>
</evidence>
<dbReference type="InterPro" id="IPR018448">
    <property type="entry name" value="TatB"/>
</dbReference>
<keyword evidence="6 9" id="KW-1133">Transmembrane helix</keyword>
<evidence type="ECO:0000256" key="2">
    <source>
        <dbReference type="ARBA" id="ARBA00022448"/>
    </source>
</evidence>
<evidence type="ECO:0000256" key="1">
    <source>
        <dbReference type="ARBA" id="ARBA00004167"/>
    </source>
</evidence>
<dbReference type="RefSeq" id="WP_091240208.1">
    <property type="nucleotide sequence ID" value="NZ_FNAG01000002.1"/>
</dbReference>
<comment type="subcellular location">
    <subcellularLocation>
        <location evidence="9">Cell membrane</location>
        <topology evidence="9">Single-pass membrane protein</topology>
    </subcellularLocation>
    <subcellularLocation>
        <location evidence="1">Membrane</location>
        <topology evidence="1">Single-pass membrane protein</topology>
    </subcellularLocation>
</comment>
<dbReference type="STRING" id="265719.SAMN04488509_102323"/>
<dbReference type="GO" id="GO:0008320">
    <property type="term" value="F:protein transmembrane transporter activity"/>
    <property type="evidence" value="ECO:0007669"/>
    <property type="project" value="UniProtKB-UniRule"/>
</dbReference>
<dbReference type="GO" id="GO:0043953">
    <property type="term" value="P:protein transport by the Tat complex"/>
    <property type="evidence" value="ECO:0007669"/>
    <property type="project" value="UniProtKB-UniRule"/>
</dbReference>